<reference evidence="10" key="2">
    <citation type="submission" date="2024-06" db="EMBL/GenBank/DDBJ databases">
        <authorList>
            <person name="Plum-Jensen L.E."/>
            <person name="Schramm A."/>
            <person name="Marshall I.P.G."/>
        </authorList>
    </citation>
    <scope>NUCLEOTIDE SEQUENCE</scope>
    <source>
        <strain evidence="10">Rat1</strain>
    </source>
</reference>
<dbReference type="GO" id="GO:0004715">
    <property type="term" value="F:non-membrane spanning protein tyrosine kinase activity"/>
    <property type="evidence" value="ECO:0007669"/>
    <property type="project" value="UniProtKB-EC"/>
</dbReference>
<evidence type="ECO:0000256" key="8">
    <source>
        <dbReference type="ARBA" id="ARBA00051245"/>
    </source>
</evidence>
<name>A0AAU8M1U7_9BACT</name>
<keyword evidence="4" id="KW-0547">Nucleotide-binding</keyword>
<comment type="similarity">
    <text evidence="1">Belongs to the CpsD/CapB family.</text>
</comment>
<organism evidence="10">
    <name type="scientific">Candidatus Electrothrix aestuarii</name>
    <dbReference type="NCBI Taxonomy" id="3062594"/>
    <lineage>
        <taxon>Bacteria</taxon>
        <taxon>Pseudomonadati</taxon>
        <taxon>Thermodesulfobacteriota</taxon>
        <taxon>Desulfobulbia</taxon>
        <taxon>Desulfobulbales</taxon>
        <taxon>Desulfobulbaceae</taxon>
        <taxon>Candidatus Electrothrix</taxon>
    </lineage>
</organism>
<dbReference type="Gene3D" id="3.40.50.300">
    <property type="entry name" value="P-loop containing nucleotide triphosphate hydrolases"/>
    <property type="match status" value="1"/>
</dbReference>
<keyword evidence="7" id="KW-0829">Tyrosine-protein kinase</keyword>
<keyword evidence="3 10" id="KW-0808">Transferase</keyword>
<evidence type="ECO:0000256" key="2">
    <source>
        <dbReference type="ARBA" id="ARBA00011903"/>
    </source>
</evidence>
<dbReference type="InterPro" id="IPR025669">
    <property type="entry name" value="AAA_dom"/>
</dbReference>
<gene>
    <name evidence="10" type="ORF">Q3M24_10300</name>
</gene>
<dbReference type="EC" id="2.7.10.2" evidence="2"/>
<sequence length="227" mass="26186">MKKKRNTPRLWVKEAGKYQKAVESFRTLENTIFRYKEKENVQTILITGVERRVGTSTAAFNLALICAKDMPQQKILLIDTDISSPSLHKSFDFPPSPGAIDFFYGEAMLSEVVQESFLPNLKLIGLGGNSKESISPFTRQSFQDFLQFVKKHYDFIFIDSAPWLNSSHTQRVSLQTDGVIVVAEAYRTHIETVTELYHKLQLNNIFLLGSFLNRRRHPVPQWLYNRI</sequence>
<dbReference type="SUPFAM" id="SSF52540">
    <property type="entry name" value="P-loop containing nucleoside triphosphate hydrolases"/>
    <property type="match status" value="1"/>
</dbReference>
<evidence type="ECO:0000256" key="5">
    <source>
        <dbReference type="ARBA" id="ARBA00022777"/>
    </source>
</evidence>
<evidence type="ECO:0000256" key="6">
    <source>
        <dbReference type="ARBA" id="ARBA00022840"/>
    </source>
</evidence>
<reference evidence="10" key="1">
    <citation type="journal article" date="2024" name="Syst. Appl. Microbiol.">
        <title>First single-strain enrichments of Electrothrix cable bacteria, description of E. aestuarii sp. nov. and E. rattekaaiensis sp. nov., and proposal of a cable bacteria taxonomy following the rules of the SeqCode.</title>
        <authorList>
            <person name="Plum-Jensen L.E."/>
            <person name="Schramm A."/>
            <person name="Marshall I.P.G."/>
        </authorList>
    </citation>
    <scope>NUCLEOTIDE SEQUENCE</scope>
    <source>
        <strain evidence="10">Rat1</strain>
    </source>
</reference>
<evidence type="ECO:0000259" key="9">
    <source>
        <dbReference type="Pfam" id="PF13614"/>
    </source>
</evidence>
<evidence type="ECO:0000256" key="3">
    <source>
        <dbReference type="ARBA" id="ARBA00022679"/>
    </source>
</evidence>
<proteinExistence type="inferred from homology"/>
<keyword evidence="5 10" id="KW-0418">Kinase</keyword>
<dbReference type="InterPro" id="IPR005702">
    <property type="entry name" value="Wzc-like_C"/>
</dbReference>
<dbReference type="InterPro" id="IPR027417">
    <property type="entry name" value="P-loop_NTPase"/>
</dbReference>
<dbReference type="CDD" id="cd05387">
    <property type="entry name" value="BY-kinase"/>
    <property type="match status" value="1"/>
</dbReference>
<feature type="domain" description="AAA" evidence="9">
    <location>
        <begin position="52"/>
        <end position="201"/>
    </location>
</feature>
<dbReference type="KEGG" id="eaj:Q3M24_10300"/>
<evidence type="ECO:0000256" key="4">
    <source>
        <dbReference type="ARBA" id="ARBA00022741"/>
    </source>
</evidence>
<evidence type="ECO:0000256" key="7">
    <source>
        <dbReference type="ARBA" id="ARBA00023137"/>
    </source>
</evidence>
<dbReference type="PANTHER" id="PTHR32309:SF13">
    <property type="entry name" value="FERRIC ENTEROBACTIN TRANSPORT PROTEIN FEPE"/>
    <property type="match status" value="1"/>
</dbReference>
<dbReference type="Pfam" id="PF13614">
    <property type="entry name" value="AAA_31"/>
    <property type="match status" value="1"/>
</dbReference>
<evidence type="ECO:0000313" key="10">
    <source>
        <dbReference type="EMBL" id="XCN75096.1"/>
    </source>
</evidence>
<dbReference type="PANTHER" id="PTHR32309">
    <property type="entry name" value="TYROSINE-PROTEIN KINASE"/>
    <property type="match status" value="1"/>
</dbReference>
<protein>
    <recommendedName>
        <fullName evidence="2">non-specific protein-tyrosine kinase</fullName>
        <ecNumber evidence="2">2.7.10.2</ecNumber>
    </recommendedName>
</protein>
<dbReference type="AlphaFoldDB" id="A0AAU8M1U7"/>
<evidence type="ECO:0000256" key="1">
    <source>
        <dbReference type="ARBA" id="ARBA00007316"/>
    </source>
</evidence>
<dbReference type="InterPro" id="IPR050445">
    <property type="entry name" value="Bact_polysacc_biosynth/exp"/>
</dbReference>
<dbReference type="GO" id="GO:0005886">
    <property type="term" value="C:plasma membrane"/>
    <property type="evidence" value="ECO:0007669"/>
    <property type="project" value="TreeGrafter"/>
</dbReference>
<keyword evidence="6" id="KW-0067">ATP-binding</keyword>
<dbReference type="EMBL" id="CP159373">
    <property type="protein sequence ID" value="XCN75096.1"/>
    <property type="molecule type" value="Genomic_DNA"/>
</dbReference>
<comment type="catalytic activity">
    <reaction evidence="8">
        <text>L-tyrosyl-[protein] + ATP = O-phospho-L-tyrosyl-[protein] + ADP + H(+)</text>
        <dbReference type="Rhea" id="RHEA:10596"/>
        <dbReference type="Rhea" id="RHEA-COMP:10136"/>
        <dbReference type="Rhea" id="RHEA-COMP:20101"/>
        <dbReference type="ChEBI" id="CHEBI:15378"/>
        <dbReference type="ChEBI" id="CHEBI:30616"/>
        <dbReference type="ChEBI" id="CHEBI:46858"/>
        <dbReference type="ChEBI" id="CHEBI:61978"/>
        <dbReference type="ChEBI" id="CHEBI:456216"/>
        <dbReference type="EC" id="2.7.10.2"/>
    </reaction>
</comment>
<accession>A0AAU8M1U7</accession>